<keyword evidence="2" id="KW-0813">Transport</keyword>
<evidence type="ECO:0000256" key="2">
    <source>
        <dbReference type="ARBA" id="ARBA00022448"/>
    </source>
</evidence>
<evidence type="ECO:0000256" key="8">
    <source>
        <dbReference type="ARBA" id="ARBA00038436"/>
    </source>
</evidence>
<evidence type="ECO:0000256" key="6">
    <source>
        <dbReference type="ARBA" id="ARBA00022989"/>
    </source>
</evidence>
<feature type="transmembrane region" description="Helical" evidence="9">
    <location>
        <begin position="12"/>
        <end position="36"/>
    </location>
</feature>
<protein>
    <submittedName>
        <fullName evidence="11">TRAP transporter small permease</fullName>
    </submittedName>
</protein>
<evidence type="ECO:0000259" key="10">
    <source>
        <dbReference type="Pfam" id="PF04290"/>
    </source>
</evidence>
<dbReference type="OrthoDB" id="9815614at2"/>
<keyword evidence="3" id="KW-1003">Cell membrane</keyword>
<dbReference type="GO" id="GO:0022857">
    <property type="term" value="F:transmembrane transporter activity"/>
    <property type="evidence" value="ECO:0007669"/>
    <property type="project" value="TreeGrafter"/>
</dbReference>
<dbReference type="GO" id="GO:0015740">
    <property type="term" value="P:C4-dicarboxylate transport"/>
    <property type="evidence" value="ECO:0007669"/>
    <property type="project" value="TreeGrafter"/>
</dbReference>
<gene>
    <name evidence="11" type="ORF">F9U64_11585</name>
</gene>
<keyword evidence="5 9" id="KW-0812">Transmembrane</keyword>
<dbReference type="InterPro" id="IPR007387">
    <property type="entry name" value="TRAP_DctQ"/>
</dbReference>
<dbReference type="Pfam" id="PF04290">
    <property type="entry name" value="DctQ"/>
    <property type="match status" value="1"/>
</dbReference>
<accession>A0A7C8GTK6</accession>
<organism evidence="11 12">
    <name type="scientific">Gracilibacillus oryzae</name>
    <dbReference type="NCBI Taxonomy" id="1672701"/>
    <lineage>
        <taxon>Bacteria</taxon>
        <taxon>Bacillati</taxon>
        <taxon>Bacillota</taxon>
        <taxon>Bacilli</taxon>
        <taxon>Bacillales</taxon>
        <taxon>Bacillaceae</taxon>
        <taxon>Gracilibacillus</taxon>
    </lineage>
</organism>
<comment type="caution">
    <text evidence="11">The sequence shown here is derived from an EMBL/GenBank/DDBJ whole genome shotgun (WGS) entry which is preliminary data.</text>
</comment>
<keyword evidence="4" id="KW-0997">Cell inner membrane</keyword>
<evidence type="ECO:0000256" key="9">
    <source>
        <dbReference type="SAM" id="Phobius"/>
    </source>
</evidence>
<dbReference type="Proteomes" id="UP000480246">
    <property type="component" value="Unassembled WGS sequence"/>
</dbReference>
<feature type="transmembrane region" description="Helical" evidence="9">
    <location>
        <begin position="132"/>
        <end position="150"/>
    </location>
</feature>
<evidence type="ECO:0000256" key="5">
    <source>
        <dbReference type="ARBA" id="ARBA00022692"/>
    </source>
</evidence>
<comment type="similarity">
    <text evidence="8">Belongs to the TRAP transporter small permease family.</text>
</comment>
<proteinExistence type="inferred from homology"/>
<dbReference type="InterPro" id="IPR055348">
    <property type="entry name" value="DctQ"/>
</dbReference>
<dbReference type="RefSeq" id="WP_153403554.1">
    <property type="nucleotide sequence ID" value="NZ_ML762431.1"/>
</dbReference>
<evidence type="ECO:0000256" key="7">
    <source>
        <dbReference type="ARBA" id="ARBA00023136"/>
    </source>
</evidence>
<evidence type="ECO:0000256" key="1">
    <source>
        <dbReference type="ARBA" id="ARBA00004429"/>
    </source>
</evidence>
<dbReference type="AlphaFoldDB" id="A0A7C8GTK6"/>
<dbReference type="GO" id="GO:0005886">
    <property type="term" value="C:plasma membrane"/>
    <property type="evidence" value="ECO:0007669"/>
    <property type="project" value="UniProtKB-SubCell"/>
</dbReference>
<keyword evidence="7 9" id="KW-0472">Membrane</keyword>
<reference evidence="11 12" key="1">
    <citation type="submission" date="2019-10" db="EMBL/GenBank/DDBJ databases">
        <title>Gracilibacillus sp. nov. isolated from rice seeds.</title>
        <authorList>
            <person name="He S."/>
        </authorList>
    </citation>
    <scope>NUCLEOTIDE SEQUENCE [LARGE SCALE GENOMIC DNA]</scope>
    <source>
        <strain evidence="11 12">TD8</strain>
    </source>
</reference>
<feature type="transmembrane region" description="Helical" evidence="9">
    <location>
        <begin position="90"/>
        <end position="112"/>
    </location>
</feature>
<feature type="domain" description="Tripartite ATP-independent periplasmic transporters DctQ component" evidence="10">
    <location>
        <begin position="28"/>
        <end position="154"/>
    </location>
</feature>
<sequence length="177" mass="19820">MLPTLKKIKAVLNRFIMIIAAVLTIVLVCGALWQVFSRYVLGSPSIFTEELLRFLLFWVAMLGATYAFGSKEHLAITFLKNKLRDIKRKSIELFIDAAILCFTGIIMIKGGYSLVTTTLNQTSPILGIPMGYVYAILPISGVIIAAYQLINMMERKEQADSTEQLENTTVSPHTREE</sequence>
<keyword evidence="6 9" id="KW-1133">Transmembrane helix</keyword>
<dbReference type="PANTHER" id="PTHR35011:SF2">
    <property type="entry name" value="2,3-DIKETO-L-GULONATE TRAP TRANSPORTER SMALL PERMEASE PROTEIN YIAM"/>
    <property type="match status" value="1"/>
</dbReference>
<evidence type="ECO:0000313" key="12">
    <source>
        <dbReference type="Proteomes" id="UP000480246"/>
    </source>
</evidence>
<feature type="transmembrane region" description="Helical" evidence="9">
    <location>
        <begin position="51"/>
        <end position="69"/>
    </location>
</feature>
<dbReference type="PANTHER" id="PTHR35011">
    <property type="entry name" value="2,3-DIKETO-L-GULONATE TRAP TRANSPORTER SMALL PERMEASE PROTEIN YIAM"/>
    <property type="match status" value="1"/>
</dbReference>
<evidence type="ECO:0000313" key="11">
    <source>
        <dbReference type="EMBL" id="KAB8134516.1"/>
    </source>
</evidence>
<name>A0A7C8GTK6_9BACI</name>
<evidence type="ECO:0000256" key="3">
    <source>
        <dbReference type="ARBA" id="ARBA00022475"/>
    </source>
</evidence>
<keyword evidence="12" id="KW-1185">Reference proteome</keyword>
<dbReference type="EMBL" id="WEID01000055">
    <property type="protein sequence ID" value="KAB8134516.1"/>
    <property type="molecule type" value="Genomic_DNA"/>
</dbReference>
<comment type="subcellular location">
    <subcellularLocation>
        <location evidence="1">Cell inner membrane</location>
        <topology evidence="1">Multi-pass membrane protein</topology>
    </subcellularLocation>
</comment>
<evidence type="ECO:0000256" key="4">
    <source>
        <dbReference type="ARBA" id="ARBA00022519"/>
    </source>
</evidence>